<dbReference type="GeneTree" id="ENSGT01150000286934"/>
<dbReference type="GO" id="GO:0000978">
    <property type="term" value="F:RNA polymerase II cis-regulatory region sequence-specific DNA binding"/>
    <property type="evidence" value="ECO:0007669"/>
    <property type="project" value="TreeGrafter"/>
</dbReference>
<evidence type="ECO:0000256" key="2">
    <source>
        <dbReference type="ARBA" id="ARBA00006991"/>
    </source>
</evidence>
<dbReference type="Ensembl" id="ENSTGUT00000019163.2">
    <property type="protein sequence ID" value="ENSTGUP00000017946.2"/>
    <property type="gene ID" value="ENSTGUG00000018242.2"/>
</dbReference>
<dbReference type="FunFam" id="3.30.160.60:FF:002343">
    <property type="entry name" value="Zinc finger protein 33A"/>
    <property type="match status" value="1"/>
</dbReference>
<protein>
    <recommendedName>
        <fullName evidence="11">C2H2-type domain-containing protein</fullName>
    </recommendedName>
</protein>
<keyword evidence="3" id="KW-0479">Metal-binding</keyword>
<evidence type="ECO:0000256" key="7">
    <source>
        <dbReference type="ARBA" id="ARBA00023125"/>
    </source>
</evidence>
<keyword evidence="13" id="KW-1185">Reference proteome</keyword>
<dbReference type="SUPFAM" id="SSF57667">
    <property type="entry name" value="beta-beta-alpha zinc fingers"/>
    <property type="match status" value="2"/>
</dbReference>
<keyword evidence="4" id="KW-0677">Repeat</keyword>
<accession>H1A4Y0</accession>
<feature type="domain" description="C2H2-type" evidence="11">
    <location>
        <begin position="55"/>
        <end position="82"/>
    </location>
</feature>
<keyword evidence="8" id="KW-0539">Nucleus</keyword>
<evidence type="ECO:0000313" key="12">
    <source>
        <dbReference type="Ensembl" id="ENSTGUP00000017946.2"/>
    </source>
</evidence>
<dbReference type="FunFam" id="3.30.160.60:FF:001430">
    <property type="entry name" value="Uncharacterized protein"/>
    <property type="match status" value="1"/>
</dbReference>
<dbReference type="GO" id="GO:0008270">
    <property type="term" value="F:zinc ion binding"/>
    <property type="evidence" value="ECO:0007669"/>
    <property type="project" value="UniProtKB-KW"/>
</dbReference>
<dbReference type="PANTHER" id="PTHR23226:SF377">
    <property type="entry name" value="ZINC FINGER AND SCAN DOMAIN-CONTAINING PROTEIN 20"/>
    <property type="match status" value="1"/>
</dbReference>
<evidence type="ECO:0000256" key="8">
    <source>
        <dbReference type="ARBA" id="ARBA00023242"/>
    </source>
</evidence>
<dbReference type="AlphaFoldDB" id="H1A4Y0"/>
<sequence length="175" mass="19866">MEEEEKPSRSCRRRSCKPSPGSCGEERAPLSQEGGRRSSRSSELVEKPHGREKPHKCLECGKGFSRSDHLIQHQTIHTGERPYECPQCGKRFGWSSDLRRHQRIHTGERPYECGKCGKGFRHKSGLMAHQVIHTGERPYECLECGKSFGSILTQEERKSLVHCCSSIPHGRIWAG</sequence>
<evidence type="ECO:0000256" key="9">
    <source>
        <dbReference type="PROSITE-ProRule" id="PRU00042"/>
    </source>
</evidence>
<feature type="region of interest" description="Disordered" evidence="10">
    <location>
        <begin position="1"/>
        <end position="54"/>
    </location>
</feature>
<organism evidence="12 13">
    <name type="scientific">Taeniopygia guttata</name>
    <name type="common">Zebra finch</name>
    <name type="synonym">Poephila guttata</name>
    <dbReference type="NCBI Taxonomy" id="59729"/>
    <lineage>
        <taxon>Eukaryota</taxon>
        <taxon>Metazoa</taxon>
        <taxon>Chordata</taxon>
        <taxon>Craniata</taxon>
        <taxon>Vertebrata</taxon>
        <taxon>Euteleostomi</taxon>
        <taxon>Archelosauria</taxon>
        <taxon>Archosauria</taxon>
        <taxon>Dinosauria</taxon>
        <taxon>Saurischia</taxon>
        <taxon>Theropoda</taxon>
        <taxon>Coelurosauria</taxon>
        <taxon>Aves</taxon>
        <taxon>Neognathae</taxon>
        <taxon>Neoaves</taxon>
        <taxon>Telluraves</taxon>
        <taxon>Australaves</taxon>
        <taxon>Passeriformes</taxon>
        <taxon>Passeroidea</taxon>
        <taxon>Estrildidae</taxon>
        <taxon>Estrildinae</taxon>
        <taxon>Taeniopygia</taxon>
    </lineage>
</organism>
<dbReference type="InterPro" id="IPR013087">
    <property type="entry name" value="Znf_C2H2_type"/>
</dbReference>
<dbReference type="FunFam" id="3.30.160.60:FF:001174">
    <property type="entry name" value="zinc finger protein 527 isoform X1"/>
    <property type="match status" value="1"/>
</dbReference>
<dbReference type="HOGENOM" id="CLU_002678_42_11_1"/>
<evidence type="ECO:0000313" key="13">
    <source>
        <dbReference type="Proteomes" id="UP000007754"/>
    </source>
</evidence>
<evidence type="ECO:0000256" key="4">
    <source>
        <dbReference type="ARBA" id="ARBA00022737"/>
    </source>
</evidence>
<dbReference type="FunFam" id="3.30.160.60:FF:000710">
    <property type="entry name" value="Zinc finger protein 768"/>
    <property type="match status" value="1"/>
</dbReference>
<evidence type="ECO:0000256" key="5">
    <source>
        <dbReference type="ARBA" id="ARBA00022771"/>
    </source>
</evidence>
<dbReference type="PROSITE" id="PS00028">
    <property type="entry name" value="ZINC_FINGER_C2H2_1"/>
    <property type="match status" value="3"/>
</dbReference>
<keyword evidence="7" id="KW-0238">DNA-binding</keyword>
<dbReference type="InterPro" id="IPR036236">
    <property type="entry name" value="Znf_C2H2_sf"/>
</dbReference>
<evidence type="ECO:0000256" key="10">
    <source>
        <dbReference type="SAM" id="MobiDB-lite"/>
    </source>
</evidence>
<feature type="domain" description="C2H2-type" evidence="11">
    <location>
        <begin position="83"/>
        <end position="110"/>
    </location>
</feature>
<evidence type="ECO:0000256" key="3">
    <source>
        <dbReference type="ARBA" id="ARBA00022723"/>
    </source>
</evidence>
<evidence type="ECO:0000256" key="6">
    <source>
        <dbReference type="ARBA" id="ARBA00022833"/>
    </source>
</evidence>
<comment type="subcellular location">
    <subcellularLocation>
        <location evidence="1">Nucleus</location>
    </subcellularLocation>
</comment>
<reference evidence="12" key="2">
    <citation type="submission" date="2025-09" db="UniProtKB">
        <authorList>
            <consortium name="Ensembl"/>
        </authorList>
    </citation>
    <scope>IDENTIFICATION</scope>
</reference>
<dbReference type="Proteomes" id="UP000007754">
    <property type="component" value="Unplaced"/>
</dbReference>
<dbReference type="GO" id="GO:0005634">
    <property type="term" value="C:nucleus"/>
    <property type="evidence" value="ECO:0007669"/>
    <property type="project" value="UniProtKB-SubCell"/>
</dbReference>
<evidence type="ECO:0000259" key="11">
    <source>
        <dbReference type="PROSITE" id="PS50157"/>
    </source>
</evidence>
<reference evidence="12" key="1">
    <citation type="submission" date="2025-08" db="UniProtKB">
        <authorList>
            <consortium name="Ensembl"/>
        </authorList>
    </citation>
    <scope>IDENTIFICATION</scope>
</reference>
<dbReference type="OMA" id="RRQWIHT"/>
<dbReference type="GO" id="GO:0000981">
    <property type="term" value="F:DNA-binding transcription factor activity, RNA polymerase II-specific"/>
    <property type="evidence" value="ECO:0007669"/>
    <property type="project" value="TreeGrafter"/>
</dbReference>
<dbReference type="InParanoid" id="H1A4Y0"/>
<dbReference type="PANTHER" id="PTHR23226">
    <property type="entry name" value="ZINC FINGER AND SCAN DOMAIN-CONTAINING"/>
    <property type="match status" value="1"/>
</dbReference>
<dbReference type="SMART" id="SM00355">
    <property type="entry name" value="ZnF_C2H2"/>
    <property type="match status" value="4"/>
</dbReference>
<name>H1A4Y0_TAEGU</name>
<keyword evidence="6" id="KW-0862">Zinc</keyword>
<dbReference type="PROSITE" id="PS50157">
    <property type="entry name" value="ZINC_FINGER_C2H2_2"/>
    <property type="match status" value="3"/>
</dbReference>
<comment type="similarity">
    <text evidence="2">Belongs to the krueppel C2H2-type zinc-finger protein family.</text>
</comment>
<dbReference type="Gene3D" id="3.30.160.60">
    <property type="entry name" value="Classic Zinc Finger"/>
    <property type="match status" value="4"/>
</dbReference>
<feature type="compositionally biased region" description="Basic and acidic residues" evidence="10">
    <location>
        <begin position="43"/>
        <end position="54"/>
    </location>
</feature>
<keyword evidence="5 9" id="KW-0863">Zinc-finger</keyword>
<evidence type="ECO:0000256" key="1">
    <source>
        <dbReference type="ARBA" id="ARBA00004123"/>
    </source>
</evidence>
<feature type="domain" description="C2H2-type" evidence="11">
    <location>
        <begin position="111"/>
        <end position="138"/>
    </location>
</feature>
<dbReference type="Pfam" id="PF00096">
    <property type="entry name" value="zf-C2H2"/>
    <property type="match status" value="3"/>
</dbReference>
<proteinExistence type="inferred from homology"/>